<feature type="transmembrane region" description="Helical" evidence="1">
    <location>
        <begin position="97"/>
        <end position="120"/>
    </location>
</feature>
<dbReference type="EMBL" id="UINC01063124">
    <property type="protein sequence ID" value="SVB90419.1"/>
    <property type="molecule type" value="Genomic_DNA"/>
</dbReference>
<dbReference type="InterPro" id="IPR011701">
    <property type="entry name" value="MFS"/>
</dbReference>
<dbReference type="Pfam" id="PF07690">
    <property type="entry name" value="MFS_1"/>
    <property type="match status" value="1"/>
</dbReference>
<organism evidence="2">
    <name type="scientific">marine metagenome</name>
    <dbReference type="NCBI Taxonomy" id="408172"/>
    <lineage>
        <taxon>unclassified sequences</taxon>
        <taxon>metagenomes</taxon>
        <taxon>ecological metagenomes</taxon>
    </lineage>
</organism>
<feature type="transmembrane region" description="Helical" evidence="1">
    <location>
        <begin position="33"/>
        <end position="54"/>
    </location>
</feature>
<gene>
    <name evidence="2" type="ORF">METZ01_LOCUS243273</name>
</gene>
<proteinExistence type="predicted"/>
<evidence type="ECO:0008006" key="3">
    <source>
        <dbReference type="Google" id="ProtNLM"/>
    </source>
</evidence>
<dbReference type="SUPFAM" id="SSF103473">
    <property type="entry name" value="MFS general substrate transporter"/>
    <property type="match status" value="1"/>
</dbReference>
<feature type="transmembrane region" description="Helical" evidence="1">
    <location>
        <begin position="132"/>
        <end position="155"/>
    </location>
</feature>
<feature type="transmembrane region" description="Helical" evidence="1">
    <location>
        <begin position="66"/>
        <end position="85"/>
    </location>
</feature>
<evidence type="ECO:0000256" key="1">
    <source>
        <dbReference type="SAM" id="Phobius"/>
    </source>
</evidence>
<feature type="transmembrane region" description="Helical" evidence="1">
    <location>
        <begin position="167"/>
        <end position="186"/>
    </location>
</feature>
<dbReference type="AlphaFoldDB" id="A0A382HTB2"/>
<keyword evidence="1" id="KW-0812">Transmembrane</keyword>
<feature type="non-terminal residue" evidence="2">
    <location>
        <position position="194"/>
    </location>
</feature>
<keyword evidence="1" id="KW-1133">Transmembrane helix</keyword>
<dbReference type="GO" id="GO:0022857">
    <property type="term" value="F:transmembrane transporter activity"/>
    <property type="evidence" value="ECO:0007669"/>
    <property type="project" value="InterPro"/>
</dbReference>
<dbReference type="Gene3D" id="1.20.1250.20">
    <property type="entry name" value="MFS general substrate transporter like domains"/>
    <property type="match status" value="1"/>
</dbReference>
<keyword evidence="1" id="KW-0472">Membrane</keyword>
<dbReference type="InterPro" id="IPR036259">
    <property type="entry name" value="MFS_trans_sf"/>
</dbReference>
<accession>A0A382HTB2</accession>
<evidence type="ECO:0000313" key="2">
    <source>
        <dbReference type="EMBL" id="SVB90419.1"/>
    </source>
</evidence>
<reference evidence="2" key="1">
    <citation type="submission" date="2018-05" db="EMBL/GenBank/DDBJ databases">
        <authorList>
            <person name="Lanie J.A."/>
            <person name="Ng W.-L."/>
            <person name="Kazmierczak K.M."/>
            <person name="Andrzejewski T.M."/>
            <person name="Davidsen T.M."/>
            <person name="Wayne K.J."/>
            <person name="Tettelin H."/>
            <person name="Glass J.I."/>
            <person name="Rusch D."/>
            <person name="Podicherti R."/>
            <person name="Tsui H.-C.T."/>
            <person name="Winkler M.E."/>
        </authorList>
    </citation>
    <scope>NUCLEOTIDE SEQUENCE</scope>
</reference>
<sequence>MHEFCWGFGIAFHTIYAIVPLFLRELGAPESVAVSTAGLFAVLIALPTLFTAALGRNIRNIKRAVILVHGIILATSFLMGFTFVSPDPVQVQTAWKIYYGYFLLYGLSIGVIIPVWADFLNQSTLEKERGKFFGLGFAFNSIGSFVGGFALKALLTSELPFPRNFGVGFLVLFISLTIGTALFFPFRVKPIKMG</sequence>
<name>A0A382HTB2_9ZZZZ</name>
<protein>
    <recommendedName>
        <fullName evidence="3">Major facilitator superfamily (MFS) profile domain-containing protein</fullName>
    </recommendedName>
</protein>